<evidence type="ECO:0000313" key="3">
    <source>
        <dbReference type="Proteomes" id="UP001596407"/>
    </source>
</evidence>
<comment type="caution">
    <text evidence="2">The sequence shown here is derived from an EMBL/GenBank/DDBJ whole genome shotgun (WGS) entry which is preliminary data.</text>
</comment>
<dbReference type="Proteomes" id="UP001596407">
    <property type="component" value="Unassembled WGS sequence"/>
</dbReference>
<dbReference type="RefSeq" id="WP_276279569.1">
    <property type="nucleotide sequence ID" value="NZ_CP119809.1"/>
</dbReference>
<name>A0ABD5WX40_9EURY</name>
<dbReference type="PANTHER" id="PTHR12110:SF41">
    <property type="entry name" value="INOSOSE DEHYDRATASE"/>
    <property type="match status" value="1"/>
</dbReference>
<reference evidence="2 3" key="1">
    <citation type="journal article" date="2019" name="Int. J. Syst. Evol. Microbiol.">
        <title>The Global Catalogue of Microorganisms (GCM) 10K type strain sequencing project: providing services to taxonomists for standard genome sequencing and annotation.</title>
        <authorList>
            <consortium name="The Broad Institute Genomics Platform"/>
            <consortium name="The Broad Institute Genome Sequencing Center for Infectious Disease"/>
            <person name="Wu L."/>
            <person name="Ma J."/>
        </authorList>
    </citation>
    <scope>NUCLEOTIDE SEQUENCE [LARGE SCALE GENOMIC DNA]</scope>
    <source>
        <strain evidence="2 3">DT72</strain>
    </source>
</reference>
<dbReference type="Pfam" id="PF01261">
    <property type="entry name" value="AP_endonuc_2"/>
    <property type="match status" value="1"/>
</dbReference>
<gene>
    <name evidence="2" type="ORF">ACFQJ6_22395</name>
</gene>
<dbReference type="GO" id="GO:0016853">
    <property type="term" value="F:isomerase activity"/>
    <property type="evidence" value="ECO:0007669"/>
    <property type="project" value="UniProtKB-KW"/>
</dbReference>
<dbReference type="EMBL" id="JBHSZH010000005">
    <property type="protein sequence ID" value="MFC7082423.1"/>
    <property type="molecule type" value="Genomic_DNA"/>
</dbReference>
<dbReference type="InterPro" id="IPR050312">
    <property type="entry name" value="IolE/XylAMocC-like"/>
</dbReference>
<protein>
    <submittedName>
        <fullName evidence="2">Sugar phosphate isomerase/epimerase family protein</fullName>
    </submittedName>
</protein>
<dbReference type="Gene3D" id="3.20.20.150">
    <property type="entry name" value="Divalent-metal-dependent TIM barrel enzymes"/>
    <property type="match status" value="1"/>
</dbReference>
<feature type="domain" description="Xylose isomerase-like TIM barrel" evidence="1">
    <location>
        <begin position="26"/>
        <end position="236"/>
    </location>
</feature>
<dbReference type="InterPro" id="IPR036237">
    <property type="entry name" value="Xyl_isomerase-like_sf"/>
</dbReference>
<dbReference type="GeneID" id="79304145"/>
<dbReference type="PANTHER" id="PTHR12110">
    <property type="entry name" value="HYDROXYPYRUVATE ISOMERASE"/>
    <property type="match status" value="1"/>
</dbReference>
<dbReference type="SUPFAM" id="SSF51658">
    <property type="entry name" value="Xylose isomerase-like"/>
    <property type="match status" value="1"/>
</dbReference>
<organism evidence="2 3">
    <name type="scientific">Halorussus caseinilyticus</name>
    <dbReference type="NCBI Taxonomy" id="3034025"/>
    <lineage>
        <taxon>Archaea</taxon>
        <taxon>Methanobacteriati</taxon>
        <taxon>Methanobacteriota</taxon>
        <taxon>Stenosarchaea group</taxon>
        <taxon>Halobacteria</taxon>
        <taxon>Halobacteriales</taxon>
        <taxon>Haladaptataceae</taxon>
        <taxon>Halorussus</taxon>
    </lineage>
</organism>
<sequence length="240" mass="25576">MRSAIQLYTLRELNDSLPDLLRRVGDTAFEGVEFAGLGDADIEEVQNALDDAGLDVAAAHVGIEDLEADLDGVAETYAALDCERIVVPYLDAAAFASEQAVADTARRLTELGARLDDRGVSLGYHNHDHEFADLGGGSAFETLAEETDFALELDVGWATAAGYDPVDLLGSLRGRVPLVHLKDVSGTTPVELGDGDLEIDACVRAAREAGTEWLVYEHDDPDDPAASLEHGAETLADLLD</sequence>
<dbReference type="InterPro" id="IPR013022">
    <property type="entry name" value="Xyl_isomerase-like_TIM-brl"/>
</dbReference>
<evidence type="ECO:0000259" key="1">
    <source>
        <dbReference type="Pfam" id="PF01261"/>
    </source>
</evidence>
<dbReference type="AlphaFoldDB" id="A0ABD5WX40"/>
<keyword evidence="2" id="KW-0413">Isomerase</keyword>
<proteinExistence type="predicted"/>
<accession>A0ABD5WX40</accession>
<evidence type="ECO:0000313" key="2">
    <source>
        <dbReference type="EMBL" id="MFC7082423.1"/>
    </source>
</evidence>
<keyword evidence="3" id="KW-1185">Reference proteome</keyword>